<gene>
    <name evidence="1" type="ORF">EAX62_13030</name>
</gene>
<organism evidence="1 2">
    <name type="scientific">Tessaracoccus antarcticus</name>
    <dbReference type="NCBI Taxonomy" id="2479848"/>
    <lineage>
        <taxon>Bacteria</taxon>
        <taxon>Bacillati</taxon>
        <taxon>Actinomycetota</taxon>
        <taxon>Actinomycetes</taxon>
        <taxon>Propionibacteriales</taxon>
        <taxon>Propionibacteriaceae</taxon>
        <taxon>Tessaracoccus</taxon>
    </lineage>
</organism>
<accession>A0A3M0G222</accession>
<dbReference type="NCBIfam" id="TIGR01460">
    <property type="entry name" value="HAD-SF-IIA"/>
    <property type="match status" value="1"/>
</dbReference>
<dbReference type="AlphaFoldDB" id="A0A3M0G222"/>
<dbReference type="PANTHER" id="PTHR19288:SF95">
    <property type="entry name" value="D-GLYCEROL 3-PHOSPHATE PHOSPHATASE"/>
    <property type="match status" value="1"/>
</dbReference>
<dbReference type="EMBL" id="REFW01000003">
    <property type="protein sequence ID" value="RMB59010.1"/>
    <property type="molecule type" value="Genomic_DNA"/>
</dbReference>
<sequence>MTRLVDAHDAALFDLDGVIYLGPHVIDGVTSTLSELRATGIKVGFVTNNAARTPEAVAAHLVELDIEAVGTDVVNSTQATVRMLQADLEPGSSVLVVGTEALESQLREGGFHPVRSLHDHPSAVVQGYHPAIEWNQLETGAIAVQNGVPWYATNPDMTRPTERGILPGCGSQVAVIRACVNVEPRMAGKPYRPLMDETVLRLGADHPIFVGDRLDTDIMGANAVGMASLFVFTGAHGKADLVAADESSRPTHIGFDVTALLQPTRVVDTLDDGRVRCGHQVLDVSSGQVVVLEDPVDVESQLDALWATLHAVWHLGCTADAVLDRLDLLR</sequence>
<reference evidence="1 2" key="1">
    <citation type="submission" date="2018-10" db="EMBL/GenBank/DDBJ databases">
        <title>Tessaracoccus antarcticuss sp. nov., isolated from sediment.</title>
        <authorList>
            <person name="Zhou L.Y."/>
            <person name="Du Z.J."/>
        </authorList>
    </citation>
    <scope>NUCLEOTIDE SEQUENCE [LARGE SCALE GENOMIC DNA]</scope>
    <source>
        <strain evidence="1 2">JDX10</strain>
    </source>
</reference>
<dbReference type="PANTHER" id="PTHR19288">
    <property type="entry name" value="4-NITROPHENYLPHOSPHATASE-RELATED"/>
    <property type="match status" value="1"/>
</dbReference>
<dbReference type="Pfam" id="PF13344">
    <property type="entry name" value="Hydrolase_6"/>
    <property type="match status" value="1"/>
</dbReference>
<dbReference type="InterPro" id="IPR006357">
    <property type="entry name" value="HAD-SF_hydro_IIA"/>
</dbReference>
<dbReference type="GO" id="GO:0016791">
    <property type="term" value="F:phosphatase activity"/>
    <property type="evidence" value="ECO:0007669"/>
    <property type="project" value="TreeGrafter"/>
</dbReference>
<dbReference type="InterPro" id="IPR023214">
    <property type="entry name" value="HAD_sf"/>
</dbReference>
<dbReference type="GO" id="GO:0005737">
    <property type="term" value="C:cytoplasm"/>
    <property type="evidence" value="ECO:0007669"/>
    <property type="project" value="TreeGrafter"/>
</dbReference>
<name>A0A3M0G222_9ACTN</name>
<dbReference type="Gene3D" id="3.40.50.1000">
    <property type="entry name" value="HAD superfamily/HAD-like"/>
    <property type="match status" value="2"/>
</dbReference>
<keyword evidence="1" id="KW-0378">Hydrolase</keyword>
<dbReference type="RefSeq" id="WP_121902129.1">
    <property type="nucleotide sequence ID" value="NZ_REFW01000003.1"/>
</dbReference>
<proteinExistence type="predicted"/>
<dbReference type="InterPro" id="IPR036412">
    <property type="entry name" value="HAD-like_sf"/>
</dbReference>
<dbReference type="Proteomes" id="UP000275256">
    <property type="component" value="Unassembled WGS sequence"/>
</dbReference>
<dbReference type="Pfam" id="PF13242">
    <property type="entry name" value="Hydrolase_like"/>
    <property type="match status" value="1"/>
</dbReference>
<evidence type="ECO:0000313" key="1">
    <source>
        <dbReference type="EMBL" id="RMB59010.1"/>
    </source>
</evidence>
<keyword evidence="2" id="KW-1185">Reference proteome</keyword>
<dbReference type="OrthoDB" id="9810449at2"/>
<comment type="caution">
    <text evidence="1">The sequence shown here is derived from an EMBL/GenBank/DDBJ whole genome shotgun (WGS) entry which is preliminary data.</text>
</comment>
<protein>
    <submittedName>
        <fullName evidence="1">HAD-IIA family hydrolase</fullName>
    </submittedName>
</protein>
<dbReference type="SUPFAM" id="SSF56784">
    <property type="entry name" value="HAD-like"/>
    <property type="match status" value="1"/>
</dbReference>
<evidence type="ECO:0000313" key="2">
    <source>
        <dbReference type="Proteomes" id="UP000275256"/>
    </source>
</evidence>